<evidence type="ECO:0000313" key="6">
    <source>
        <dbReference type="EMBL" id="KAJ0988922.1"/>
    </source>
</evidence>
<dbReference type="AlphaFoldDB" id="A0A9D5HV04"/>
<dbReference type="OrthoDB" id="1613518at2759"/>
<dbReference type="Proteomes" id="UP001085076">
    <property type="component" value="Miscellaneous, Linkage group lg01"/>
</dbReference>
<dbReference type="GO" id="GO:0019722">
    <property type="term" value="P:calcium-mediated signaling"/>
    <property type="evidence" value="ECO:0007669"/>
    <property type="project" value="TreeGrafter"/>
</dbReference>
<evidence type="ECO:0008006" key="8">
    <source>
        <dbReference type="Google" id="ProtNLM"/>
    </source>
</evidence>
<sequence length="111" mass="12431">MAMQMMMVFLAFLIIVCMGVCSSNGSTNINGHELSVMEMEMEMEMDSEINRRMLWGIEENKYISYGALRGETVPCSTPGAPYYNCHGGSRPVNRYTRGCEVITRCARDASP</sequence>
<evidence type="ECO:0000256" key="1">
    <source>
        <dbReference type="ARBA" id="ARBA00009178"/>
    </source>
</evidence>
<protein>
    <recommendedName>
        <fullName evidence="8">Rapid ALkalinization Factor</fullName>
    </recommendedName>
</protein>
<feature type="chain" id="PRO_5038888878" description="Rapid ALkalinization Factor" evidence="5">
    <location>
        <begin position="20"/>
        <end position="111"/>
    </location>
</feature>
<proteinExistence type="inferred from homology"/>
<evidence type="ECO:0000256" key="2">
    <source>
        <dbReference type="ARBA" id="ARBA00022702"/>
    </source>
</evidence>
<keyword evidence="4" id="KW-1015">Disulfide bond</keyword>
<name>A0A9D5HV04_9LILI</name>
<dbReference type="PANTHER" id="PTHR33136">
    <property type="entry name" value="RAPID ALKALINIZATION FACTOR-LIKE"/>
    <property type="match status" value="1"/>
</dbReference>
<dbReference type="GO" id="GO:0009506">
    <property type="term" value="C:plasmodesma"/>
    <property type="evidence" value="ECO:0007669"/>
    <property type="project" value="TreeGrafter"/>
</dbReference>
<dbReference type="InterPro" id="IPR008801">
    <property type="entry name" value="RALF"/>
</dbReference>
<feature type="signal peptide" evidence="5">
    <location>
        <begin position="1"/>
        <end position="19"/>
    </location>
</feature>
<reference evidence="6" key="2">
    <citation type="journal article" date="2022" name="Hortic Res">
        <title>The genome of Dioscorea zingiberensis sheds light on the biosynthesis, origin and evolution of the medicinally important diosgenin saponins.</title>
        <authorList>
            <person name="Li Y."/>
            <person name="Tan C."/>
            <person name="Li Z."/>
            <person name="Guo J."/>
            <person name="Li S."/>
            <person name="Chen X."/>
            <person name="Wang C."/>
            <person name="Dai X."/>
            <person name="Yang H."/>
            <person name="Song W."/>
            <person name="Hou L."/>
            <person name="Xu J."/>
            <person name="Tong Z."/>
            <person name="Xu A."/>
            <person name="Yuan X."/>
            <person name="Wang W."/>
            <person name="Yang Q."/>
            <person name="Chen L."/>
            <person name="Sun Z."/>
            <person name="Wang K."/>
            <person name="Pan B."/>
            <person name="Chen J."/>
            <person name="Bao Y."/>
            <person name="Liu F."/>
            <person name="Qi X."/>
            <person name="Gang D.R."/>
            <person name="Wen J."/>
            <person name="Li J."/>
        </authorList>
    </citation>
    <scope>NUCLEOTIDE SEQUENCE</scope>
    <source>
        <strain evidence="6">Dzin_1.0</strain>
    </source>
</reference>
<organism evidence="6 7">
    <name type="scientific">Dioscorea zingiberensis</name>
    <dbReference type="NCBI Taxonomy" id="325984"/>
    <lineage>
        <taxon>Eukaryota</taxon>
        <taxon>Viridiplantae</taxon>
        <taxon>Streptophyta</taxon>
        <taxon>Embryophyta</taxon>
        <taxon>Tracheophyta</taxon>
        <taxon>Spermatophyta</taxon>
        <taxon>Magnoliopsida</taxon>
        <taxon>Liliopsida</taxon>
        <taxon>Dioscoreales</taxon>
        <taxon>Dioscoreaceae</taxon>
        <taxon>Dioscorea</taxon>
    </lineage>
</organism>
<evidence type="ECO:0000256" key="5">
    <source>
        <dbReference type="SAM" id="SignalP"/>
    </source>
</evidence>
<gene>
    <name evidence="6" type="ORF">J5N97_007278</name>
</gene>
<keyword evidence="2" id="KW-0372">Hormone</keyword>
<evidence type="ECO:0000313" key="7">
    <source>
        <dbReference type="Proteomes" id="UP001085076"/>
    </source>
</evidence>
<dbReference type="EMBL" id="JAGGNH010000001">
    <property type="protein sequence ID" value="KAJ0988922.1"/>
    <property type="molecule type" value="Genomic_DNA"/>
</dbReference>
<accession>A0A9D5HV04</accession>
<keyword evidence="7" id="KW-1185">Reference proteome</keyword>
<evidence type="ECO:0000256" key="3">
    <source>
        <dbReference type="ARBA" id="ARBA00022729"/>
    </source>
</evidence>
<reference evidence="6" key="1">
    <citation type="submission" date="2021-03" db="EMBL/GenBank/DDBJ databases">
        <authorList>
            <person name="Li Z."/>
            <person name="Yang C."/>
        </authorList>
    </citation>
    <scope>NUCLEOTIDE SEQUENCE</scope>
    <source>
        <strain evidence="6">Dzin_1.0</strain>
        <tissue evidence="6">Leaf</tissue>
    </source>
</reference>
<dbReference type="Pfam" id="PF05498">
    <property type="entry name" value="RALF"/>
    <property type="match status" value="1"/>
</dbReference>
<keyword evidence="3 5" id="KW-0732">Signal</keyword>
<comment type="similarity">
    <text evidence="1">Belongs to the plant rapid alkalinization factor (RALF) family.</text>
</comment>
<comment type="caution">
    <text evidence="6">The sequence shown here is derived from an EMBL/GenBank/DDBJ whole genome shotgun (WGS) entry which is preliminary data.</text>
</comment>
<dbReference type="GO" id="GO:0005179">
    <property type="term" value="F:hormone activity"/>
    <property type="evidence" value="ECO:0007669"/>
    <property type="project" value="UniProtKB-KW"/>
</dbReference>
<evidence type="ECO:0000256" key="4">
    <source>
        <dbReference type="ARBA" id="ARBA00023157"/>
    </source>
</evidence>
<dbReference type="PANTHER" id="PTHR33136:SF36">
    <property type="entry name" value="PROTEIN RALF-LIKE 31"/>
    <property type="match status" value="1"/>
</dbReference>